<protein>
    <recommendedName>
        <fullName evidence="7">2,3-dihydroxy-2,3-dihydro-p-cumate dehydrogenase</fullName>
        <ecNumber evidence="6">1.3.1.58</ecNumber>
    </recommendedName>
    <alternativeName>
        <fullName evidence="3">Biphenyl-2,3-dihydro-2,3-diol dehydrogenase</fullName>
    </alternativeName>
</protein>
<dbReference type="InterPro" id="IPR002347">
    <property type="entry name" value="SDR_fam"/>
</dbReference>
<dbReference type="PANTHER" id="PTHR42760">
    <property type="entry name" value="SHORT-CHAIN DEHYDROGENASES/REDUCTASES FAMILY MEMBER"/>
    <property type="match status" value="1"/>
</dbReference>
<dbReference type="InterPro" id="IPR020904">
    <property type="entry name" value="Sc_DH/Rdtase_CS"/>
</dbReference>
<dbReference type="InterPro" id="IPR057326">
    <property type="entry name" value="KR_dom"/>
</dbReference>
<sequence>MSARRFHKGQVAAITGAARGIGLGIASRLAAQGVTTYLLDRDAAALDEEVAHLRGEGLDVHGIALDLTDGAAVERAFARIAEAGAGLDFLVNNAGVVRDKRFLKMTEEDWDLVVNTNLRAQFLCCREALPLMLERGFGRIVNLSSRAWLGGFGQANYSAAKGGVVSLTRSLAIEFAAKGITVNTIAPGIVDTPLFQAFEPEVQARLKDTVPVKRIGTPDDIANAVEFFLDPASSYVTGQTLYVCGGRSLSSASV</sequence>
<dbReference type="Gene3D" id="3.40.50.720">
    <property type="entry name" value="NAD(P)-binding Rossmann-like Domain"/>
    <property type="match status" value="1"/>
</dbReference>
<dbReference type="STRING" id="1245471.PCA10_26490"/>
<dbReference type="Pfam" id="PF13561">
    <property type="entry name" value="adh_short_C2"/>
    <property type="match status" value="1"/>
</dbReference>
<dbReference type="NCBIfam" id="NF009466">
    <property type="entry name" value="PRK12826.1-2"/>
    <property type="match status" value="1"/>
</dbReference>
<dbReference type="FunFam" id="3.40.50.720:FF:000173">
    <property type="entry name" value="3-oxoacyl-[acyl-carrier protein] reductase"/>
    <property type="match status" value="1"/>
</dbReference>
<proteinExistence type="inferred from homology"/>
<evidence type="ECO:0000313" key="10">
    <source>
        <dbReference type="Proteomes" id="UP000015503"/>
    </source>
</evidence>
<evidence type="ECO:0000256" key="4">
    <source>
        <dbReference type="ARBA" id="ARBA00050226"/>
    </source>
</evidence>
<reference evidence="9 10" key="1">
    <citation type="journal article" date="2013" name="Genome Announc.">
        <title>Complete Genome Sequence of the Carbazole Degrader Pseudomonas resinovorans Strain CA10 (NBRC 106553).</title>
        <authorList>
            <person name="Shintani M."/>
            <person name="Hosoyama A."/>
            <person name="Ohji S."/>
            <person name="Tsuchikane K."/>
            <person name="Takarada H."/>
            <person name="Yamazoe A."/>
            <person name="Fujita N."/>
            <person name="Nojiri H."/>
        </authorList>
    </citation>
    <scope>NUCLEOTIDE SEQUENCE [LARGE SCALE GENOMIC DNA]</scope>
    <source>
        <strain evidence="9 10">NBRC 106553</strain>
    </source>
</reference>
<evidence type="ECO:0000256" key="2">
    <source>
        <dbReference type="ARBA" id="ARBA00023002"/>
    </source>
</evidence>
<evidence type="ECO:0000256" key="1">
    <source>
        <dbReference type="ARBA" id="ARBA00006484"/>
    </source>
</evidence>
<dbReference type="GO" id="GO:0030497">
    <property type="term" value="P:fatty acid elongation"/>
    <property type="evidence" value="ECO:0007669"/>
    <property type="project" value="TreeGrafter"/>
</dbReference>
<comment type="similarity">
    <text evidence="1">Belongs to the short-chain dehydrogenases/reductases (SDR) family.</text>
</comment>
<dbReference type="GO" id="GO:0018511">
    <property type="term" value="F:2,3-dihydroxy-2,3-dihydro-p-cumate dehydrogenase activity"/>
    <property type="evidence" value="ECO:0007669"/>
    <property type="project" value="UniProtKB-EC"/>
</dbReference>
<accession>S6AVB2</accession>
<keyword evidence="2 9" id="KW-0560">Oxidoreductase</keyword>
<dbReference type="GO" id="GO:0016616">
    <property type="term" value="F:oxidoreductase activity, acting on the CH-OH group of donors, NAD or NADP as acceptor"/>
    <property type="evidence" value="ECO:0007669"/>
    <property type="project" value="TreeGrafter"/>
</dbReference>
<keyword evidence="10" id="KW-1185">Reference proteome</keyword>
<dbReference type="KEGG" id="pre:PCA10_26490"/>
<dbReference type="Proteomes" id="UP000015503">
    <property type="component" value="Chromosome"/>
</dbReference>
<dbReference type="EC" id="1.3.1.58" evidence="6"/>
<dbReference type="PRINTS" id="PR00081">
    <property type="entry name" value="GDHRDH"/>
</dbReference>
<organism evidence="9 10">
    <name type="scientific">Metapseudomonas resinovorans NBRC 106553</name>
    <dbReference type="NCBI Taxonomy" id="1245471"/>
    <lineage>
        <taxon>Bacteria</taxon>
        <taxon>Pseudomonadati</taxon>
        <taxon>Pseudomonadota</taxon>
        <taxon>Gammaproteobacteria</taxon>
        <taxon>Pseudomonadales</taxon>
        <taxon>Pseudomonadaceae</taxon>
        <taxon>Metapseudomonas</taxon>
    </lineage>
</organism>
<gene>
    <name evidence="9" type="ORF">PCA10_26490</name>
</gene>
<dbReference type="PATRIC" id="fig|1245471.3.peg.2681"/>
<dbReference type="SUPFAM" id="SSF51735">
    <property type="entry name" value="NAD(P)-binding Rossmann-fold domains"/>
    <property type="match status" value="1"/>
</dbReference>
<dbReference type="PROSITE" id="PS00061">
    <property type="entry name" value="ADH_SHORT"/>
    <property type="match status" value="1"/>
</dbReference>
<dbReference type="PANTHER" id="PTHR42760:SF40">
    <property type="entry name" value="3-OXOACYL-[ACYL-CARRIER-PROTEIN] REDUCTASE, CHLOROPLASTIC"/>
    <property type="match status" value="1"/>
</dbReference>
<evidence type="ECO:0000313" key="9">
    <source>
        <dbReference type="EMBL" id="BAN48381.1"/>
    </source>
</evidence>
<dbReference type="SMART" id="SM00822">
    <property type="entry name" value="PKS_KR"/>
    <property type="match status" value="1"/>
</dbReference>
<dbReference type="AlphaFoldDB" id="S6AVB2"/>
<evidence type="ECO:0000256" key="7">
    <source>
        <dbReference type="ARBA" id="ARBA00073443"/>
    </source>
</evidence>
<dbReference type="eggNOG" id="COG1028">
    <property type="taxonomic scope" value="Bacteria"/>
</dbReference>
<dbReference type="PRINTS" id="PR00080">
    <property type="entry name" value="SDRFAMILY"/>
</dbReference>
<dbReference type="HOGENOM" id="CLU_010194_1_3_6"/>
<feature type="domain" description="Ketoreductase" evidence="8">
    <location>
        <begin position="10"/>
        <end position="188"/>
    </location>
</feature>
<dbReference type="InterPro" id="IPR036291">
    <property type="entry name" value="NAD(P)-bd_dom_sf"/>
</dbReference>
<evidence type="ECO:0000256" key="6">
    <source>
        <dbReference type="ARBA" id="ARBA00066455"/>
    </source>
</evidence>
<dbReference type="EMBL" id="AP013068">
    <property type="protein sequence ID" value="BAN48381.1"/>
    <property type="molecule type" value="Genomic_DNA"/>
</dbReference>
<comment type="pathway">
    <text evidence="5">Aromatic compound metabolism; p-cumate degradation; acetaldehyde and pyruvate from p-cumate: step 2/7.</text>
</comment>
<dbReference type="RefSeq" id="WP_016492575.1">
    <property type="nucleotide sequence ID" value="NC_021499.1"/>
</dbReference>
<comment type="catalytic activity">
    <reaction evidence="4">
        <text>(2R,3S)-2,3-dihydroxy-2,3-dihydro-p-cumate + NAD(+) = 2,3-dihydroxy-p-cumate + NADH + H(+)</text>
        <dbReference type="Rhea" id="RHEA:23772"/>
        <dbReference type="ChEBI" id="CHEBI:15378"/>
        <dbReference type="ChEBI" id="CHEBI:36647"/>
        <dbReference type="ChEBI" id="CHEBI:57540"/>
        <dbReference type="ChEBI" id="CHEBI:57945"/>
        <dbReference type="ChEBI" id="CHEBI:58420"/>
        <dbReference type="EC" id="1.3.1.58"/>
    </reaction>
</comment>
<evidence type="ECO:0000256" key="5">
    <source>
        <dbReference type="ARBA" id="ARBA00060518"/>
    </source>
</evidence>
<name>S6AVB2_METRE</name>
<dbReference type="OrthoDB" id="9804774at2"/>
<evidence type="ECO:0000256" key="3">
    <source>
        <dbReference type="ARBA" id="ARBA00042907"/>
    </source>
</evidence>
<evidence type="ECO:0000259" key="8">
    <source>
        <dbReference type="SMART" id="SM00822"/>
    </source>
</evidence>